<dbReference type="HOGENOM" id="CLU_957311_0_0_1"/>
<evidence type="ECO:0000313" key="2">
    <source>
        <dbReference type="Proteomes" id="UP000000305"/>
    </source>
</evidence>
<gene>
    <name evidence="1" type="ORF">DAPPUDRAFT_331579</name>
</gene>
<sequence length="291" mass="32522">MNIAVNLLQVQTSDGFDVLCDSVFSSCMDNGIASFVFNVLDKLGQQDDELATAVEDSNTSKDAEDPNTSSEITPAVIQVSQNPFSDLRAIIRTSGRKATEVDGLITSLETSSVLADQDKRLLNKICSTYLFANYGKKVTHNPKPQIIHQLEVSIVNQFPITPSPCGQGHEVWYNINTKCGRLYKFVARKMEHSDVSAEKFMKAAMLTDSNKIEMAEAHKKTFHIRKAWIDNKNQKPMEQEIVELFPRFMDMLEAENLNISTALQQAQDAGMKKPGVIVLGENTRFSSKRKL</sequence>
<dbReference type="Proteomes" id="UP000000305">
    <property type="component" value="Unassembled WGS sequence"/>
</dbReference>
<name>E9HMV2_DAPPU</name>
<proteinExistence type="predicted"/>
<evidence type="ECO:0000313" key="1">
    <source>
        <dbReference type="EMBL" id="EFX66931.1"/>
    </source>
</evidence>
<dbReference type="PANTHER" id="PTHR31025:SF9">
    <property type="entry name" value="SI:DKEY-286J15.1"/>
    <property type="match status" value="1"/>
</dbReference>
<accession>E9HMV2</accession>
<keyword evidence="2" id="KW-1185">Reference proteome</keyword>
<reference evidence="1 2" key="1">
    <citation type="journal article" date="2011" name="Science">
        <title>The ecoresponsive genome of Daphnia pulex.</title>
        <authorList>
            <person name="Colbourne J.K."/>
            <person name="Pfrender M.E."/>
            <person name="Gilbert D."/>
            <person name="Thomas W.K."/>
            <person name="Tucker A."/>
            <person name="Oakley T.H."/>
            <person name="Tokishita S."/>
            <person name="Aerts A."/>
            <person name="Arnold G.J."/>
            <person name="Basu M.K."/>
            <person name="Bauer D.J."/>
            <person name="Caceres C.E."/>
            <person name="Carmel L."/>
            <person name="Casola C."/>
            <person name="Choi J.H."/>
            <person name="Detter J.C."/>
            <person name="Dong Q."/>
            <person name="Dusheyko S."/>
            <person name="Eads B.D."/>
            <person name="Frohlich T."/>
            <person name="Geiler-Samerotte K.A."/>
            <person name="Gerlach D."/>
            <person name="Hatcher P."/>
            <person name="Jogdeo S."/>
            <person name="Krijgsveld J."/>
            <person name="Kriventseva E.V."/>
            <person name="Kultz D."/>
            <person name="Laforsch C."/>
            <person name="Lindquist E."/>
            <person name="Lopez J."/>
            <person name="Manak J.R."/>
            <person name="Muller J."/>
            <person name="Pangilinan J."/>
            <person name="Patwardhan R.P."/>
            <person name="Pitluck S."/>
            <person name="Pritham E.J."/>
            <person name="Rechtsteiner A."/>
            <person name="Rho M."/>
            <person name="Rogozin I.B."/>
            <person name="Sakarya O."/>
            <person name="Salamov A."/>
            <person name="Schaack S."/>
            <person name="Shapiro H."/>
            <person name="Shiga Y."/>
            <person name="Skalitzky C."/>
            <person name="Smith Z."/>
            <person name="Souvorov A."/>
            <person name="Sung W."/>
            <person name="Tang Z."/>
            <person name="Tsuchiya D."/>
            <person name="Tu H."/>
            <person name="Vos H."/>
            <person name="Wang M."/>
            <person name="Wolf Y.I."/>
            <person name="Yamagata H."/>
            <person name="Yamada T."/>
            <person name="Ye Y."/>
            <person name="Shaw J.R."/>
            <person name="Andrews J."/>
            <person name="Crease T.J."/>
            <person name="Tang H."/>
            <person name="Lucas S.M."/>
            <person name="Robertson H.M."/>
            <person name="Bork P."/>
            <person name="Koonin E.V."/>
            <person name="Zdobnov E.M."/>
            <person name="Grigoriev I.V."/>
            <person name="Lynch M."/>
            <person name="Boore J.L."/>
        </authorList>
    </citation>
    <scope>NUCLEOTIDE SEQUENCE [LARGE SCALE GENOMIC DNA]</scope>
</reference>
<dbReference type="AlphaFoldDB" id="E9HMV2"/>
<dbReference type="EMBL" id="GL732690">
    <property type="protein sequence ID" value="EFX66931.1"/>
    <property type="molecule type" value="Genomic_DNA"/>
</dbReference>
<dbReference type="KEGG" id="dpx:DAPPUDRAFT_331579"/>
<dbReference type="InParanoid" id="E9HMV2"/>
<protein>
    <submittedName>
        <fullName evidence="1">Uncharacterized protein</fullName>
    </submittedName>
</protein>
<organism evidence="1 2">
    <name type="scientific">Daphnia pulex</name>
    <name type="common">Water flea</name>
    <dbReference type="NCBI Taxonomy" id="6669"/>
    <lineage>
        <taxon>Eukaryota</taxon>
        <taxon>Metazoa</taxon>
        <taxon>Ecdysozoa</taxon>
        <taxon>Arthropoda</taxon>
        <taxon>Crustacea</taxon>
        <taxon>Branchiopoda</taxon>
        <taxon>Diplostraca</taxon>
        <taxon>Cladocera</taxon>
        <taxon>Anomopoda</taxon>
        <taxon>Daphniidae</taxon>
        <taxon>Daphnia</taxon>
    </lineage>
</organism>
<dbReference type="PANTHER" id="PTHR31025">
    <property type="entry name" value="SI:CH211-196P9.1-RELATED"/>
    <property type="match status" value="1"/>
</dbReference>